<dbReference type="STRING" id="936756.ATE80_00055"/>
<feature type="transmembrane region" description="Helical" evidence="1">
    <location>
        <begin position="95"/>
        <end position="120"/>
    </location>
</feature>
<reference evidence="2 3" key="1">
    <citation type="submission" date="2015-11" db="EMBL/GenBank/DDBJ databases">
        <title>Genome-wide analysis reveals the secondary metabolome in Streptomyces kanasensis ZX01.</title>
        <authorList>
            <person name="Zhang G."/>
            <person name="Han L."/>
            <person name="Feng J."/>
            <person name="Zhang X."/>
        </authorList>
    </citation>
    <scope>NUCLEOTIDE SEQUENCE [LARGE SCALE GENOMIC DNA]</scope>
    <source>
        <strain evidence="2 3">ZX01</strain>
    </source>
</reference>
<sequence length="158" mass="15213">MAIEGSGTTLPAARALALAESARAAAGAPRPTPRWYGPVFAVAFSVYGVAVGQALGTGRGWLVGVLAAVFAAGSGAVAAVAVRSGGVAKRWAPELGLPAALAVLGVLAAGGLAAGVAWAVGGDVRWIAGAAGVAAGAAFWLGCATLNARIRRGRAVAA</sequence>
<accession>A0A100YAE8</accession>
<dbReference type="AlphaFoldDB" id="A0A100YAE8"/>
<evidence type="ECO:0000256" key="1">
    <source>
        <dbReference type="SAM" id="Phobius"/>
    </source>
</evidence>
<comment type="caution">
    <text evidence="2">The sequence shown here is derived from an EMBL/GenBank/DDBJ whole genome shotgun (WGS) entry which is preliminary data.</text>
</comment>
<feature type="transmembrane region" description="Helical" evidence="1">
    <location>
        <begin position="35"/>
        <end position="55"/>
    </location>
</feature>
<proteinExistence type="predicted"/>
<dbReference type="RefSeq" id="WP_058939984.1">
    <property type="nucleotide sequence ID" value="NZ_LNSV01000001.1"/>
</dbReference>
<gene>
    <name evidence="2" type="ORF">ATE80_00055</name>
</gene>
<evidence type="ECO:0000313" key="3">
    <source>
        <dbReference type="Proteomes" id="UP000054011"/>
    </source>
</evidence>
<dbReference type="EMBL" id="LNSV01000001">
    <property type="protein sequence ID" value="KUH40634.1"/>
    <property type="molecule type" value="Genomic_DNA"/>
</dbReference>
<dbReference type="Proteomes" id="UP000054011">
    <property type="component" value="Unassembled WGS sequence"/>
</dbReference>
<keyword evidence="3" id="KW-1185">Reference proteome</keyword>
<keyword evidence="1" id="KW-0472">Membrane</keyword>
<keyword evidence="1" id="KW-0812">Transmembrane</keyword>
<keyword evidence="1" id="KW-1133">Transmembrane helix</keyword>
<name>A0A100YAE8_9ACTN</name>
<organism evidence="2 3">
    <name type="scientific">Streptomyces kanasensis</name>
    <dbReference type="NCBI Taxonomy" id="936756"/>
    <lineage>
        <taxon>Bacteria</taxon>
        <taxon>Bacillati</taxon>
        <taxon>Actinomycetota</taxon>
        <taxon>Actinomycetes</taxon>
        <taxon>Kitasatosporales</taxon>
        <taxon>Streptomycetaceae</taxon>
        <taxon>Streptomyces</taxon>
    </lineage>
</organism>
<feature type="transmembrane region" description="Helical" evidence="1">
    <location>
        <begin position="61"/>
        <end position="83"/>
    </location>
</feature>
<feature type="transmembrane region" description="Helical" evidence="1">
    <location>
        <begin position="126"/>
        <end position="146"/>
    </location>
</feature>
<protein>
    <submittedName>
        <fullName evidence="2">Uncharacterized protein</fullName>
    </submittedName>
</protein>
<evidence type="ECO:0000313" key="2">
    <source>
        <dbReference type="EMBL" id="KUH40634.1"/>
    </source>
</evidence>